<dbReference type="AlphaFoldDB" id="A0A9J6FLN4"/>
<evidence type="ECO:0000313" key="2">
    <source>
        <dbReference type="Proteomes" id="UP000821853"/>
    </source>
</evidence>
<evidence type="ECO:0000313" key="1">
    <source>
        <dbReference type="EMBL" id="KAH9363329.1"/>
    </source>
</evidence>
<keyword evidence="2" id="KW-1185">Reference proteome</keyword>
<dbReference type="OrthoDB" id="10583483at2759"/>
<comment type="caution">
    <text evidence="1">The sequence shown here is derived from an EMBL/GenBank/DDBJ whole genome shotgun (WGS) entry which is preliminary data.</text>
</comment>
<dbReference type="EMBL" id="JABSTR010000002">
    <property type="protein sequence ID" value="KAH9363329.1"/>
    <property type="molecule type" value="Genomic_DNA"/>
</dbReference>
<protein>
    <submittedName>
        <fullName evidence="1">Uncharacterized protein</fullName>
    </submittedName>
</protein>
<accession>A0A9J6FLN4</accession>
<dbReference type="VEuPathDB" id="VectorBase:HLOH_046100"/>
<proteinExistence type="predicted"/>
<organism evidence="1 2">
    <name type="scientific">Haemaphysalis longicornis</name>
    <name type="common">Bush tick</name>
    <dbReference type="NCBI Taxonomy" id="44386"/>
    <lineage>
        <taxon>Eukaryota</taxon>
        <taxon>Metazoa</taxon>
        <taxon>Ecdysozoa</taxon>
        <taxon>Arthropoda</taxon>
        <taxon>Chelicerata</taxon>
        <taxon>Arachnida</taxon>
        <taxon>Acari</taxon>
        <taxon>Parasitiformes</taxon>
        <taxon>Ixodida</taxon>
        <taxon>Ixodoidea</taxon>
        <taxon>Ixodidae</taxon>
        <taxon>Haemaphysalinae</taxon>
        <taxon>Haemaphysalis</taxon>
    </lineage>
</organism>
<name>A0A9J6FLN4_HAELO</name>
<dbReference type="Proteomes" id="UP000821853">
    <property type="component" value="Chromosome 10"/>
</dbReference>
<gene>
    <name evidence="1" type="ORF">HPB48_006435</name>
</gene>
<sequence>MTISGIVRFFVQISLRYKLPGLVSFKVSQSGSILRLERNDGCLKDLGRNASLKASELSEISQALNTSVSLHDLERVEADLANRRVADDSLSQRINVTTSPFSALSEPEWKEILKTLVYPAYGNVTELTQKAGDKLNDVISAFSDQSRSSALLAYAVVCTAIWTRASVALAVACPSPSLECGACQALEICEIEDAQLAAVTDSPCTNEHIRRLFARIRSSVIAHAKSHVLLKGASEQTIAGRLGNVSLALPLDTGASLVAAPPVSRSFADNLLAARSYGFDIRQIKAAHDIPSRESRFSPTAVRRGSVVYVTDHMYSLMGSSCLHKGAELPIAGVELAFHLWSFLFEHSWPTEEEWKAEPKLACLRGMYGQNPDNAAFRKKLALTLALAGTSDAHLAGKGQLKLDFKGTHVPLARYAFIVWLHERCTVMPGWMSPEEVNSVLQNVPAFASAFDCPKPKTC</sequence>
<reference evidence="1 2" key="1">
    <citation type="journal article" date="2020" name="Cell">
        <title>Large-Scale Comparative Analyses of Tick Genomes Elucidate Their Genetic Diversity and Vector Capacities.</title>
        <authorList>
            <consortium name="Tick Genome and Microbiome Consortium (TIGMIC)"/>
            <person name="Jia N."/>
            <person name="Wang J."/>
            <person name="Shi W."/>
            <person name="Du L."/>
            <person name="Sun Y."/>
            <person name="Zhan W."/>
            <person name="Jiang J.F."/>
            <person name="Wang Q."/>
            <person name="Zhang B."/>
            <person name="Ji P."/>
            <person name="Bell-Sakyi L."/>
            <person name="Cui X.M."/>
            <person name="Yuan T.T."/>
            <person name="Jiang B.G."/>
            <person name="Yang W.F."/>
            <person name="Lam T.T."/>
            <person name="Chang Q.C."/>
            <person name="Ding S.J."/>
            <person name="Wang X.J."/>
            <person name="Zhu J.G."/>
            <person name="Ruan X.D."/>
            <person name="Zhao L."/>
            <person name="Wei J.T."/>
            <person name="Ye R.Z."/>
            <person name="Que T.C."/>
            <person name="Du C.H."/>
            <person name="Zhou Y.H."/>
            <person name="Cheng J.X."/>
            <person name="Dai P.F."/>
            <person name="Guo W.B."/>
            <person name="Han X.H."/>
            <person name="Huang E.J."/>
            <person name="Li L.F."/>
            <person name="Wei W."/>
            <person name="Gao Y.C."/>
            <person name="Liu J.Z."/>
            <person name="Shao H.Z."/>
            <person name="Wang X."/>
            <person name="Wang C.C."/>
            <person name="Yang T.C."/>
            <person name="Huo Q.B."/>
            <person name="Li W."/>
            <person name="Chen H.Y."/>
            <person name="Chen S.E."/>
            <person name="Zhou L.G."/>
            <person name="Ni X.B."/>
            <person name="Tian J.H."/>
            <person name="Sheng Y."/>
            <person name="Liu T."/>
            <person name="Pan Y.S."/>
            <person name="Xia L.Y."/>
            <person name="Li J."/>
            <person name="Zhao F."/>
            <person name="Cao W.C."/>
        </authorList>
    </citation>
    <scope>NUCLEOTIDE SEQUENCE [LARGE SCALE GENOMIC DNA]</scope>
    <source>
        <strain evidence="1">HaeL-2018</strain>
    </source>
</reference>